<keyword evidence="15" id="KW-1185">Reference proteome</keyword>
<evidence type="ECO:0000256" key="8">
    <source>
        <dbReference type="ARBA" id="ARBA00022840"/>
    </source>
</evidence>
<comment type="function">
    <text evidence="11 12">Phosphorylation of dTMP to form dTDP in both de novo and salvage pathways of dTTP synthesis.</text>
</comment>
<evidence type="ECO:0000256" key="2">
    <source>
        <dbReference type="ARBA" id="ARBA00012980"/>
    </source>
</evidence>
<keyword evidence="6 12" id="KW-0547">Nucleotide-binding</keyword>
<dbReference type="PANTHER" id="PTHR10344:SF4">
    <property type="entry name" value="UMP-CMP KINASE 2, MITOCHONDRIAL"/>
    <property type="match status" value="1"/>
</dbReference>
<dbReference type="PANTHER" id="PTHR10344">
    <property type="entry name" value="THYMIDYLATE KINASE"/>
    <property type="match status" value="1"/>
</dbReference>
<dbReference type="InterPro" id="IPR018094">
    <property type="entry name" value="Thymidylate_kinase"/>
</dbReference>
<evidence type="ECO:0000256" key="1">
    <source>
        <dbReference type="ARBA" id="ARBA00009776"/>
    </source>
</evidence>
<dbReference type="EMBL" id="AP021879">
    <property type="protein sequence ID" value="BBO89356.1"/>
    <property type="molecule type" value="Genomic_DNA"/>
</dbReference>
<dbReference type="FunFam" id="3.40.50.300:FF:000225">
    <property type="entry name" value="Thymidylate kinase"/>
    <property type="match status" value="1"/>
</dbReference>
<proteinExistence type="inferred from homology"/>
<evidence type="ECO:0000259" key="13">
    <source>
        <dbReference type="Pfam" id="PF02223"/>
    </source>
</evidence>
<dbReference type="GO" id="GO:0006235">
    <property type="term" value="P:dTTP biosynthetic process"/>
    <property type="evidence" value="ECO:0007669"/>
    <property type="project" value="UniProtKB-UniRule"/>
</dbReference>
<dbReference type="SUPFAM" id="SSF52540">
    <property type="entry name" value="P-loop containing nucleoside triphosphate hydrolases"/>
    <property type="match status" value="1"/>
</dbReference>
<keyword evidence="4 12" id="KW-0808">Transferase</keyword>
<evidence type="ECO:0000256" key="10">
    <source>
        <dbReference type="ARBA" id="ARBA00048743"/>
    </source>
</evidence>
<dbReference type="GO" id="GO:0004798">
    <property type="term" value="F:dTMP kinase activity"/>
    <property type="evidence" value="ECO:0007669"/>
    <property type="project" value="UniProtKB-UniRule"/>
</dbReference>
<sequence length="220" mass="24256">MIDLAHKDFMFITIEGIEGSGKTTQIDAIAGWLAGCGHEVLTTREPGGTAIGGQIRSVLLHPDNTGMAPVAELLLYVADRAQHLETVVRPALAAGKVVVCDRFFDATLVYQGYARGLDRALIRQLHRLACGNLQPALTLLLDLDPEAGLTRAWQRIHSDDAHARESRFEKETLAFHQRVRSGYLDLARREPERFTVIDAVQDPPSVTRQIEAALAAHFSR</sequence>
<dbReference type="GO" id="GO:0006233">
    <property type="term" value="P:dTDP biosynthetic process"/>
    <property type="evidence" value="ECO:0007669"/>
    <property type="project" value="InterPro"/>
</dbReference>
<dbReference type="AlphaFoldDB" id="A0A5K8AA28"/>
<keyword evidence="8 12" id="KW-0067">ATP-binding</keyword>
<dbReference type="InterPro" id="IPR027417">
    <property type="entry name" value="P-loop_NTPase"/>
</dbReference>
<dbReference type="Gene3D" id="3.40.50.300">
    <property type="entry name" value="P-loop containing nucleotide triphosphate hydrolases"/>
    <property type="match status" value="1"/>
</dbReference>
<evidence type="ECO:0000256" key="9">
    <source>
        <dbReference type="ARBA" id="ARBA00029962"/>
    </source>
</evidence>
<evidence type="ECO:0000256" key="6">
    <source>
        <dbReference type="ARBA" id="ARBA00022741"/>
    </source>
</evidence>
<dbReference type="Pfam" id="PF02223">
    <property type="entry name" value="Thymidylate_kin"/>
    <property type="match status" value="1"/>
</dbReference>
<comment type="catalytic activity">
    <reaction evidence="10 12">
        <text>dTMP + ATP = dTDP + ADP</text>
        <dbReference type="Rhea" id="RHEA:13517"/>
        <dbReference type="ChEBI" id="CHEBI:30616"/>
        <dbReference type="ChEBI" id="CHEBI:58369"/>
        <dbReference type="ChEBI" id="CHEBI:63528"/>
        <dbReference type="ChEBI" id="CHEBI:456216"/>
        <dbReference type="EC" id="2.7.4.9"/>
    </reaction>
</comment>
<name>A0A5K8AA28_9BACT</name>
<organism evidence="14 15">
    <name type="scientific">Desulfosarcina ovata subsp. ovata</name>
    <dbReference type="NCBI Taxonomy" id="2752305"/>
    <lineage>
        <taxon>Bacteria</taxon>
        <taxon>Pseudomonadati</taxon>
        <taxon>Thermodesulfobacteriota</taxon>
        <taxon>Desulfobacteria</taxon>
        <taxon>Desulfobacterales</taxon>
        <taxon>Desulfosarcinaceae</taxon>
        <taxon>Desulfosarcina</taxon>
    </lineage>
</organism>
<protein>
    <recommendedName>
        <fullName evidence="3 12">Thymidylate kinase</fullName>
        <ecNumber evidence="2 12">2.7.4.9</ecNumber>
    </recommendedName>
    <alternativeName>
        <fullName evidence="9 12">dTMP kinase</fullName>
    </alternativeName>
</protein>
<dbReference type="EC" id="2.7.4.9" evidence="2 12"/>
<keyword evidence="5 12" id="KW-0545">Nucleotide biosynthesis</keyword>
<reference evidence="14 15" key="1">
    <citation type="submission" date="2019-11" db="EMBL/GenBank/DDBJ databases">
        <title>Comparative genomics of hydrocarbon-degrading Desulfosarcina strains.</title>
        <authorList>
            <person name="Watanabe M."/>
            <person name="Kojima H."/>
            <person name="Fukui M."/>
        </authorList>
    </citation>
    <scope>NUCLEOTIDE SEQUENCE [LARGE SCALE GENOMIC DNA]</scope>
    <source>
        <strain evidence="15">oXyS1</strain>
    </source>
</reference>
<dbReference type="RefSeq" id="WP_231717007.1">
    <property type="nucleotide sequence ID" value="NZ_AP021879.1"/>
</dbReference>
<gene>
    <name evidence="12 14" type="primary">tmk</name>
    <name evidence="14" type="ORF">DSCOOX_25360</name>
</gene>
<dbReference type="NCBIfam" id="TIGR00041">
    <property type="entry name" value="DTMP_kinase"/>
    <property type="match status" value="1"/>
</dbReference>
<dbReference type="Proteomes" id="UP000422108">
    <property type="component" value="Chromosome"/>
</dbReference>
<evidence type="ECO:0000256" key="3">
    <source>
        <dbReference type="ARBA" id="ARBA00017144"/>
    </source>
</evidence>
<accession>A0A5K8AA28</accession>
<evidence type="ECO:0000313" key="14">
    <source>
        <dbReference type="EMBL" id="BBO89356.1"/>
    </source>
</evidence>
<feature type="domain" description="Thymidylate kinase-like" evidence="13">
    <location>
        <begin position="14"/>
        <end position="210"/>
    </location>
</feature>
<dbReference type="HAMAP" id="MF_00165">
    <property type="entry name" value="Thymidylate_kinase"/>
    <property type="match status" value="1"/>
</dbReference>
<evidence type="ECO:0000256" key="4">
    <source>
        <dbReference type="ARBA" id="ARBA00022679"/>
    </source>
</evidence>
<comment type="similarity">
    <text evidence="1 12">Belongs to the thymidylate kinase family.</text>
</comment>
<feature type="binding site" evidence="12">
    <location>
        <begin position="16"/>
        <end position="23"/>
    </location>
    <ligand>
        <name>ATP</name>
        <dbReference type="ChEBI" id="CHEBI:30616"/>
    </ligand>
</feature>
<dbReference type="GO" id="GO:0005829">
    <property type="term" value="C:cytosol"/>
    <property type="evidence" value="ECO:0007669"/>
    <property type="project" value="TreeGrafter"/>
</dbReference>
<keyword evidence="7 12" id="KW-0418">Kinase</keyword>
<evidence type="ECO:0000256" key="12">
    <source>
        <dbReference type="HAMAP-Rule" id="MF_00165"/>
    </source>
</evidence>
<dbReference type="GO" id="GO:0005524">
    <property type="term" value="F:ATP binding"/>
    <property type="evidence" value="ECO:0007669"/>
    <property type="project" value="UniProtKB-UniRule"/>
</dbReference>
<dbReference type="InterPro" id="IPR039430">
    <property type="entry name" value="Thymidylate_kin-like_dom"/>
</dbReference>
<evidence type="ECO:0000313" key="15">
    <source>
        <dbReference type="Proteomes" id="UP000422108"/>
    </source>
</evidence>
<dbReference type="GO" id="GO:0006227">
    <property type="term" value="P:dUDP biosynthetic process"/>
    <property type="evidence" value="ECO:0007669"/>
    <property type="project" value="TreeGrafter"/>
</dbReference>
<dbReference type="CDD" id="cd01672">
    <property type="entry name" value="TMPK"/>
    <property type="match status" value="1"/>
</dbReference>
<evidence type="ECO:0000256" key="7">
    <source>
        <dbReference type="ARBA" id="ARBA00022777"/>
    </source>
</evidence>
<evidence type="ECO:0000256" key="11">
    <source>
        <dbReference type="ARBA" id="ARBA00057735"/>
    </source>
</evidence>
<evidence type="ECO:0000256" key="5">
    <source>
        <dbReference type="ARBA" id="ARBA00022727"/>
    </source>
</evidence>